<protein>
    <submittedName>
        <fullName evidence="1">Uncharacterized protein</fullName>
    </submittedName>
</protein>
<dbReference type="InParanoid" id="A0A251UZN0"/>
<sequence length="66" mass="7158">MADKHMRALQYDSFGGGAAALKSMVIVSKLTVKPKTVITEPFGSQTGQATQLALVWAFWSVSTVYH</sequence>
<dbReference type="AlphaFoldDB" id="A0A251UZN0"/>
<accession>A0A251UZN0</accession>
<evidence type="ECO:0000313" key="1">
    <source>
        <dbReference type="EMBL" id="OTG28182.1"/>
    </source>
</evidence>
<reference evidence="2" key="1">
    <citation type="journal article" date="2017" name="Nature">
        <title>The sunflower genome provides insights into oil metabolism, flowering and Asterid evolution.</title>
        <authorList>
            <person name="Badouin H."/>
            <person name="Gouzy J."/>
            <person name="Grassa C.J."/>
            <person name="Murat F."/>
            <person name="Staton S.E."/>
            <person name="Cottret L."/>
            <person name="Lelandais-Briere C."/>
            <person name="Owens G.L."/>
            <person name="Carrere S."/>
            <person name="Mayjonade B."/>
            <person name="Legrand L."/>
            <person name="Gill N."/>
            <person name="Kane N.C."/>
            <person name="Bowers J.E."/>
            <person name="Hubner S."/>
            <person name="Bellec A."/>
            <person name="Berard A."/>
            <person name="Berges H."/>
            <person name="Blanchet N."/>
            <person name="Boniface M.C."/>
            <person name="Brunel D."/>
            <person name="Catrice O."/>
            <person name="Chaidir N."/>
            <person name="Claudel C."/>
            <person name="Donnadieu C."/>
            <person name="Faraut T."/>
            <person name="Fievet G."/>
            <person name="Helmstetter N."/>
            <person name="King M."/>
            <person name="Knapp S.J."/>
            <person name="Lai Z."/>
            <person name="Le Paslier M.C."/>
            <person name="Lippi Y."/>
            <person name="Lorenzon L."/>
            <person name="Mandel J.R."/>
            <person name="Marage G."/>
            <person name="Marchand G."/>
            <person name="Marquand E."/>
            <person name="Bret-Mestries E."/>
            <person name="Morien E."/>
            <person name="Nambeesan S."/>
            <person name="Nguyen T."/>
            <person name="Pegot-Espagnet P."/>
            <person name="Pouilly N."/>
            <person name="Raftis F."/>
            <person name="Sallet E."/>
            <person name="Schiex T."/>
            <person name="Thomas J."/>
            <person name="Vandecasteele C."/>
            <person name="Vares D."/>
            <person name="Vear F."/>
            <person name="Vautrin S."/>
            <person name="Crespi M."/>
            <person name="Mangin B."/>
            <person name="Burke J.M."/>
            <person name="Salse J."/>
            <person name="Munos S."/>
            <person name="Vincourt P."/>
            <person name="Rieseberg L.H."/>
            <person name="Langlade N.B."/>
        </authorList>
    </citation>
    <scope>NUCLEOTIDE SEQUENCE [LARGE SCALE GENOMIC DNA]</scope>
    <source>
        <strain evidence="2">cv. SF193</strain>
    </source>
</reference>
<proteinExistence type="predicted"/>
<keyword evidence="2" id="KW-1185">Reference proteome</keyword>
<evidence type="ECO:0000313" key="2">
    <source>
        <dbReference type="Proteomes" id="UP000215914"/>
    </source>
</evidence>
<name>A0A251UZN0_HELAN</name>
<dbReference type="EMBL" id="CM007893">
    <property type="protein sequence ID" value="OTG28182.1"/>
    <property type="molecule type" value="Genomic_DNA"/>
</dbReference>
<gene>
    <name evidence="1" type="ORF">HannXRQ_Chr04g0108351</name>
</gene>
<organism evidence="1 2">
    <name type="scientific">Helianthus annuus</name>
    <name type="common">Common sunflower</name>
    <dbReference type="NCBI Taxonomy" id="4232"/>
    <lineage>
        <taxon>Eukaryota</taxon>
        <taxon>Viridiplantae</taxon>
        <taxon>Streptophyta</taxon>
        <taxon>Embryophyta</taxon>
        <taxon>Tracheophyta</taxon>
        <taxon>Spermatophyta</taxon>
        <taxon>Magnoliopsida</taxon>
        <taxon>eudicotyledons</taxon>
        <taxon>Gunneridae</taxon>
        <taxon>Pentapetalae</taxon>
        <taxon>asterids</taxon>
        <taxon>campanulids</taxon>
        <taxon>Asterales</taxon>
        <taxon>Asteraceae</taxon>
        <taxon>Asteroideae</taxon>
        <taxon>Heliantheae alliance</taxon>
        <taxon>Heliantheae</taxon>
        <taxon>Helianthus</taxon>
    </lineage>
</organism>
<dbReference type="Proteomes" id="UP000215914">
    <property type="component" value="Chromosome 4"/>
</dbReference>